<feature type="transmembrane region" description="Helical" evidence="6">
    <location>
        <begin position="138"/>
        <end position="159"/>
    </location>
</feature>
<protein>
    <submittedName>
        <fullName evidence="7">Branched-chain amino acid ABC transporter permease</fullName>
    </submittedName>
</protein>
<evidence type="ECO:0000256" key="5">
    <source>
        <dbReference type="ARBA" id="ARBA00023136"/>
    </source>
</evidence>
<comment type="subcellular location">
    <subcellularLocation>
        <location evidence="1">Cell membrane</location>
        <topology evidence="1">Multi-pass membrane protein</topology>
    </subcellularLocation>
</comment>
<accession>A0ABT7AG25</accession>
<evidence type="ECO:0000256" key="2">
    <source>
        <dbReference type="ARBA" id="ARBA00022475"/>
    </source>
</evidence>
<dbReference type="InterPro" id="IPR001851">
    <property type="entry name" value="ABC_transp_permease"/>
</dbReference>
<feature type="transmembrane region" description="Helical" evidence="6">
    <location>
        <begin position="316"/>
        <end position="343"/>
    </location>
</feature>
<reference evidence="7 8" key="1">
    <citation type="submission" date="2023-05" db="EMBL/GenBank/DDBJ databases">
        <title>Chelatococcus sp. nov., a moderately thermophilic bacterium isolated from hot spring microbial mat.</title>
        <authorList>
            <person name="Hu C.-J."/>
            <person name="Li W.-J."/>
        </authorList>
    </citation>
    <scope>NUCLEOTIDE SEQUENCE [LARGE SCALE GENOMIC DNA]</scope>
    <source>
        <strain evidence="7 8">SYSU G07232</strain>
    </source>
</reference>
<proteinExistence type="predicted"/>
<feature type="transmembrane region" description="Helical" evidence="6">
    <location>
        <begin position="83"/>
        <end position="103"/>
    </location>
</feature>
<feature type="transmembrane region" description="Helical" evidence="6">
    <location>
        <begin position="109"/>
        <end position="131"/>
    </location>
</feature>
<keyword evidence="2" id="KW-1003">Cell membrane</keyword>
<gene>
    <name evidence="7" type="ORF">QNA08_08795</name>
</gene>
<evidence type="ECO:0000256" key="4">
    <source>
        <dbReference type="ARBA" id="ARBA00022989"/>
    </source>
</evidence>
<dbReference type="CDD" id="cd06581">
    <property type="entry name" value="TM_PBP1_LivM_like"/>
    <property type="match status" value="1"/>
</dbReference>
<dbReference type="PANTHER" id="PTHR30482">
    <property type="entry name" value="HIGH-AFFINITY BRANCHED-CHAIN AMINO ACID TRANSPORT SYSTEM PERMEASE"/>
    <property type="match status" value="1"/>
</dbReference>
<feature type="transmembrane region" description="Helical" evidence="6">
    <location>
        <begin position="27"/>
        <end position="49"/>
    </location>
</feature>
<keyword evidence="8" id="KW-1185">Reference proteome</keyword>
<comment type="caution">
    <text evidence="7">The sequence shown here is derived from an EMBL/GenBank/DDBJ whole genome shotgun (WGS) entry which is preliminary data.</text>
</comment>
<evidence type="ECO:0000256" key="6">
    <source>
        <dbReference type="SAM" id="Phobius"/>
    </source>
</evidence>
<evidence type="ECO:0000313" key="8">
    <source>
        <dbReference type="Proteomes" id="UP001321492"/>
    </source>
</evidence>
<dbReference type="Pfam" id="PF02653">
    <property type="entry name" value="BPD_transp_2"/>
    <property type="match status" value="1"/>
</dbReference>
<feature type="transmembrane region" description="Helical" evidence="6">
    <location>
        <begin position="194"/>
        <end position="212"/>
    </location>
</feature>
<evidence type="ECO:0000256" key="1">
    <source>
        <dbReference type="ARBA" id="ARBA00004651"/>
    </source>
</evidence>
<dbReference type="EMBL" id="JASJEV010000004">
    <property type="protein sequence ID" value="MDJ1158328.1"/>
    <property type="molecule type" value="Genomic_DNA"/>
</dbReference>
<dbReference type="PANTHER" id="PTHR30482:SF5">
    <property type="entry name" value="ABC TRANSPORTER PERMEASE PROTEIN"/>
    <property type="match status" value="1"/>
</dbReference>
<feature type="transmembrane region" description="Helical" evidence="6">
    <location>
        <begin position="55"/>
        <end position="76"/>
    </location>
</feature>
<keyword evidence="4 6" id="KW-1133">Transmembrane helix</keyword>
<name>A0ABT7AG25_9HYPH</name>
<feature type="transmembrane region" description="Helical" evidence="6">
    <location>
        <begin position="278"/>
        <end position="304"/>
    </location>
</feature>
<keyword evidence="3 6" id="KW-0812">Transmembrane</keyword>
<dbReference type="RefSeq" id="WP_283740315.1">
    <property type="nucleotide sequence ID" value="NZ_JASJEV010000004.1"/>
</dbReference>
<organism evidence="7 8">
    <name type="scientific">Chelatococcus albus</name>
    <dbReference type="NCBI Taxonomy" id="3047466"/>
    <lineage>
        <taxon>Bacteria</taxon>
        <taxon>Pseudomonadati</taxon>
        <taxon>Pseudomonadota</taxon>
        <taxon>Alphaproteobacteria</taxon>
        <taxon>Hyphomicrobiales</taxon>
        <taxon>Chelatococcaceae</taxon>
        <taxon>Chelatococcus</taxon>
    </lineage>
</organism>
<keyword evidence="5 6" id="KW-0472">Membrane</keyword>
<sequence>MFYREAGQFKTTYAADMAVFPILQDKIGIAVIVAAAVLLPFLGAAGIVSPQTQNFLLQVVAIPFLIFSLASIGLNLLTGYTGLLSLGTAGFMGVGAYACYKLTTYFPGVNIIVWVLASGFFAAGIGVVFGLPSLRIKGFYLAVATLAAQFFLQWCFIRIPWLYNENASGAIEVPQRTLLGVPVTGPTATAETRYFVVLAIVAGLTWIASNLVHGRIGRSWMAVRDMDIAAELMGIKLFDTKLLAFAVSSFYCGVAGALLVFLWYGGAEPEVFSINQSFLILFMVIIGGLGSLVGSYFGAALIYILPIVLRLLPESLGIPIGGATIEHLTFMIVGALIIFFLIVEPHGLARLWQIGKQKLRTWPFPY</sequence>
<feature type="transmembrane region" description="Helical" evidence="6">
    <location>
        <begin position="242"/>
        <end position="266"/>
    </location>
</feature>
<evidence type="ECO:0000256" key="3">
    <source>
        <dbReference type="ARBA" id="ARBA00022692"/>
    </source>
</evidence>
<evidence type="ECO:0000313" key="7">
    <source>
        <dbReference type="EMBL" id="MDJ1158328.1"/>
    </source>
</evidence>
<dbReference type="InterPro" id="IPR043428">
    <property type="entry name" value="LivM-like"/>
</dbReference>
<dbReference type="Proteomes" id="UP001321492">
    <property type="component" value="Unassembled WGS sequence"/>
</dbReference>